<reference evidence="1 2" key="1">
    <citation type="journal article" date="2019" name="Sci. Rep.">
        <title>Orb-weaving spider Araneus ventricosus genome elucidates the spidroin gene catalogue.</title>
        <authorList>
            <person name="Kono N."/>
            <person name="Nakamura H."/>
            <person name="Ohtoshi R."/>
            <person name="Moran D.A.P."/>
            <person name="Shinohara A."/>
            <person name="Yoshida Y."/>
            <person name="Fujiwara M."/>
            <person name="Mori M."/>
            <person name="Tomita M."/>
            <person name="Arakawa K."/>
        </authorList>
    </citation>
    <scope>NUCLEOTIDE SEQUENCE [LARGE SCALE GENOMIC DNA]</scope>
</reference>
<dbReference type="AlphaFoldDB" id="A0A4Y2MKB1"/>
<dbReference type="EMBL" id="BGPR01007332">
    <property type="protein sequence ID" value="GBN26066.1"/>
    <property type="molecule type" value="Genomic_DNA"/>
</dbReference>
<sequence>MISPFQKSQSYEAVTGTKHRLTGGVVDGPPVTARDYPLCDNIDEDLTFQISPLNLSKLSPGLVTLPGGCPRAPEVGRRVHILWLIV</sequence>
<evidence type="ECO:0000313" key="2">
    <source>
        <dbReference type="Proteomes" id="UP000499080"/>
    </source>
</evidence>
<accession>A0A4Y2MKB1</accession>
<comment type="caution">
    <text evidence="1">The sequence shown here is derived from an EMBL/GenBank/DDBJ whole genome shotgun (WGS) entry which is preliminary data.</text>
</comment>
<evidence type="ECO:0000313" key="1">
    <source>
        <dbReference type="EMBL" id="GBN26066.1"/>
    </source>
</evidence>
<keyword evidence="2" id="KW-1185">Reference proteome</keyword>
<proteinExistence type="predicted"/>
<protein>
    <submittedName>
        <fullName evidence="1">Uncharacterized protein</fullName>
    </submittedName>
</protein>
<organism evidence="1 2">
    <name type="scientific">Araneus ventricosus</name>
    <name type="common">Orbweaver spider</name>
    <name type="synonym">Epeira ventricosa</name>
    <dbReference type="NCBI Taxonomy" id="182803"/>
    <lineage>
        <taxon>Eukaryota</taxon>
        <taxon>Metazoa</taxon>
        <taxon>Ecdysozoa</taxon>
        <taxon>Arthropoda</taxon>
        <taxon>Chelicerata</taxon>
        <taxon>Arachnida</taxon>
        <taxon>Araneae</taxon>
        <taxon>Araneomorphae</taxon>
        <taxon>Entelegynae</taxon>
        <taxon>Araneoidea</taxon>
        <taxon>Araneidae</taxon>
        <taxon>Araneus</taxon>
    </lineage>
</organism>
<name>A0A4Y2MKB1_ARAVE</name>
<dbReference type="Proteomes" id="UP000499080">
    <property type="component" value="Unassembled WGS sequence"/>
</dbReference>
<gene>
    <name evidence="1" type="ORF">AVEN_86052_1</name>
</gene>